<feature type="transmembrane region" description="Helical" evidence="2">
    <location>
        <begin position="122"/>
        <end position="147"/>
    </location>
</feature>
<keyword evidence="2" id="KW-0472">Membrane</keyword>
<evidence type="ECO:0000256" key="1">
    <source>
        <dbReference type="SAM" id="MobiDB-lite"/>
    </source>
</evidence>
<keyword evidence="4" id="KW-1185">Reference proteome</keyword>
<proteinExistence type="predicted"/>
<gene>
    <name evidence="3" type="ORF">JNE38_03710</name>
</gene>
<protein>
    <submittedName>
        <fullName evidence="3">Uncharacterized protein</fullName>
    </submittedName>
</protein>
<accession>A0ABX7FRN7</accession>
<feature type="region of interest" description="Disordered" evidence="1">
    <location>
        <begin position="1"/>
        <end position="92"/>
    </location>
</feature>
<name>A0ABX7FRN7_BRECH</name>
<dbReference type="EMBL" id="CP069127">
    <property type="protein sequence ID" value="QRG68292.1"/>
    <property type="molecule type" value="Genomic_DNA"/>
</dbReference>
<dbReference type="RefSeq" id="WP_203355297.1">
    <property type="nucleotide sequence ID" value="NZ_CP069127.1"/>
</dbReference>
<feature type="compositionally biased region" description="Basic and acidic residues" evidence="1">
    <location>
        <begin position="42"/>
        <end position="55"/>
    </location>
</feature>
<keyword evidence="2" id="KW-1133">Transmembrane helix</keyword>
<evidence type="ECO:0000313" key="4">
    <source>
        <dbReference type="Proteomes" id="UP000596248"/>
    </source>
</evidence>
<evidence type="ECO:0000256" key="2">
    <source>
        <dbReference type="SAM" id="Phobius"/>
    </source>
</evidence>
<feature type="compositionally biased region" description="Basic and acidic residues" evidence="1">
    <location>
        <begin position="1"/>
        <end position="25"/>
    </location>
</feature>
<sequence length="286" mass="32669">MPQEKDKEKELSDVPGEEEQRKEELEQSEEELRENEESFASKNKEAATDLRKSLEEIELQDFGDPSALDAVQSGSSSSSSIGYSGEEPNSELNQLDQHNEEAHHAIQANSTPKKKSWNWEKWTAIGGFATAVFTATTLIPASVAFIYTVIRDAMNDEEVGPPQLPSDVYEKIRKMVRQWINEPDAQYWNDLANYVEKGNPPLTIADQILFMDYTIDLFPGDEWIWDSRQDVVDYVNQLISVYNANANKTSAMYRELTTWTYQGRPFTRPVAATLLRYALTKIYVNH</sequence>
<evidence type="ECO:0000313" key="3">
    <source>
        <dbReference type="EMBL" id="QRG68292.1"/>
    </source>
</evidence>
<reference evidence="3 4" key="1">
    <citation type="submission" date="2021-01" db="EMBL/GenBank/DDBJ databases">
        <title>Identification of strong promoters based on the transcriptome of Brevibacillus choshinensis.</title>
        <authorList>
            <person name="Yao D."/>
            <person name="Zhang K."/>
            <person name="Wu J."/>
        </authorList>
    </citation>
    <scope>NUCLEOTIDE SEQUENCE [LARGE SCALE GENOMIC DNA]</scope>
    <source>
        <strain evidence="3 4">HPD31-SP3</strain>
    </source>
</reference>
<dbReference type="Proteomes" id="UP000596248">
    <property type="component" value="Chromosome"/>
</dbReference>
<feature type="compositionally biased region" description="Low complexity" evidence="1">
    <location>
        <begin position="73"/>
        <end position="85"/>
    </location>
</feature>
<keyword evidence="2" id="KW-0812">Transmembrane</keyword>
<organism evidence="3 4">
    <name type="scientific">Brevibacillus choshinensis</name>
    <dbReference type="NCBI Taxonomy" id="54911"/>
    <lineage>
        <taxon>Bacteria</taxon>
        <taxon>Bacillati</taxon>
        <taxon>Bacillota</taxon>
        <taxon>Bacilli</taxon>
        <taxon>Bacillales</taxon>
        <taxon>Paenibacillaceae</taxon>
        <taxon>Brevibacillus</taxon>
    </lineage>
</organism>